<name>A0A411MHA2_9PSED</name>
<gene>
    <name evidence="11" type="ORF">EXN22_11270</name>
</gene>
<comment type="function">
    <text evidence="9">Could be involved in resistance to puromycin, acriflavine and tetraphenylarsonium chloride.</text>
</comment>
<keyword evidence="4" id="KW-0732">Signal</keyword>
<dbReference type="GO" id="GO:0015562">
    <property type="term" value="F:efflux transmembrane transporter activity"/>
    <property type="evidence" value="ECO:0007669"/>
    <property type="project" value="InterPro"/>
</dbReference>
<dbReference type="Gene3D" id="1.20.1600.10">
    <property type="entry name" value="Outer membrane efflux proteins (OEP)"/>
    <property type="match status" value="1"/>
</dbReference>
<dbReference type="Proteomes" id="UP000291130">
    <property type="component" value="Chromosome"/>
</dbReference>
<evidence type="ECO:0000256" key="9">
    <source>
        <dbReference type="ARBA" id="ARBA00037313"/>
    </source>
</evidence>
<evidence type="ECO:0000256" key="10">
    <source>
        <dbReference type="RuleBase" id="RU362097"/>
    </source>
</evidence>
<evidence type="ECO:0000256" key="3">
    <source>
        <dbReference type="ARBA" id="ARBA00022692"/>
    </source>
</evidence>
<keyword evidence="2 10" id="KW-1134">Transmembrane beta strand</keyword>
<accession>A0A411MHA2</accession>
<evidence type="ECO:0000256" key="2">
    <source>
        <dbReference type="ARBA" id="ARBA00022452"/>
    </source>
</evidence>
<keyword evidence="5 10" id="KW-0472">Membrane</keyword>
<organism evidence="11 12">
    <name type="scientific">Pseudomonas tructae</name>
    <dbReference type="NCBI Taxonomy" id="2518644"/>
    <lineage>
        <taxon>Bacteria</taxon>
        <taxon>Pseudomonadati</taxon>
        <taxon>Pseudomonadota</taxon>
        <taxon>Gammaproteobacteria</taxon>
        <taxon>Pseudomonadales</taxon>
        <taxon>Pseudomonadaceae</taxon>
        <taxon>Pseudomonas</taxon>
    </lineage>
</organism>
<keyword evidence="3 10" id="KW-0812">Transmembrane</keyword>
<evidence type="ECO:0000256" key="6">
    <source>
        <dbReference type="ARBA" id="ARBA00023139"/>
    </source>
</evidence>
<dbReference type="AlphaFoldDB" id="A0A411MHA2"/>
<dbReference type="KEGG" id="ptk:EXN22_11270"/>
<dbReference type="EMBL" id="CP035952">
    <property type="protein sequence ID" value="QBF26243.1"/>
    <property type="molecule type" value="Genomic_DNA"/>
</dbReference>
<evidence type="ECO:0000313" key="11">
    <source>
        <dbReference type="EMBL" id="QBF26243.1"/>
    </source>
</evidence>
<dbReference type="InterPro" id="IPR003423">
    <property type="entry name" value="OMP_efflux"/>
</dbReference>
<dbReference type="Gene3D" id="2.20.200.10">
    <property type="entry name" value="Outer membrane efflux proteins (OEP)"/>
    <property type="match status" value="1"/>
</dbReference>
<dbReference type="GO" id="GO:0009279">
    <property type="term" value="C:cell outer membrane"/>
    <property type="evidence" value="ECO:0007669"/>
    <property type="project" value="UniProtKB-SubCell"/>
</dbReference>
<evidence type="ECO:0000256" key="4">
    <source>
        <dbReference type="ARBA" id="ARBA00022729"/>
    </source>
</evidence>
<protein>
    <submittedName>
        <fullName evidence="11">Efflux transporter outer membrane subunit</fullName>
    </submittedName>
</protein>
<dbReference type="PANTHER" id="PTHR30203">
    <property type="entry name" value="OUTER MEMBRANE CATION EFFLUX PROTEIN"/>
    <property type="match status" value="1"/>
</dbReference>
<dbReference type="SUPFAM" id="SSF56954">
    <property type="entry name" value="Outer membrane efflux proteins (OEP)"/>
    <property type="match status" value="1"/>
</dbReference>
<dbReference type="InterPro" id="IPR010131">
    <property type="entry name" value="MdtP/NodT-like"/>
</dbReference>
<proteinExistence type="inferred from homology"/>
<evidence type="ECO:0000256" key="7">
    <source>
        <dbReference type="ARBA" id="ARBA00023237"/>
    </source>
</evidence>
<evidence type="ECO:0000256" key="5">
    <source>
        <dbReference type="ARBA" id="ARBA00023136"/>
    </source>
</evidence>
<dbReference type="PANTHER" id="PTHR30203:SF20">
    <property type="entry name" value="MULTIDRUG RESISTANCE OUTER MEMBRANE PROTEIN MDTP-RELATED"/>
    <property type="match status" value="1"/>
</dbReference>
<reference evidence="11 12" key="1">
    <citation type="submission" date="2019-02" db="EMBL/GenBank/DDBJ databases">
        <title>Complete genome sequence of Pseudomonas sp. SNU WT1 isolated from rainbow trout.</title>
        <authorList>
            <person name="Oh W.T."/>
            <person name="Park S.C."/>
        </authorList>
    </citation>
    <scope>NUCLEOTIDE SEQUENCE [LARGE SCALE GENOMIC DNA]</scope>
    <source>
        <strain evidence="11 12">SNU WT1</strain>
    </source>
</reference>
<sequence length="507" mass="55019">MPGATYHPVATQPFKDVVMESSYSLQHWLAICLLLALPGCVSPGHSPEPPKPLSPEQLEAGLDIEHAATQPSSAADDRWWLSFNDADLNRLLAAGLDTSPSLAIASARIERAQADAGITLANTRPSLSAMTQILRSQDSQHYKTGADEAGVWHTDGQALLQGRYNLDLWGLNRSLNEAAVGSLRAAEADQAVARLALSGSLVETWFALGGVLEQQAIVNQTLEQRRSILQLSENRLKSGLGTQVDVVRARGPIPLLEAEQARLQGAARGYQLRLAALAGKGPGWGEQWQPKVADPRQRVALPGHLPAELIGGRPDVVAQRWRVEAQGKRIGAARAAFYPNIDLLAFAGFQSFSFQNLFHHDSRTYGVGPAVTLPIFDAGRLRGQYQAQQASYAEAVASYNQTLVNALSEVAGHVSQLRAIEGQRLKTVQGLDEVEQVYDLENLRYRQSLTDFLHVLDAQTRVLDTRMQLVQLKTSALQNHAGLLRALGGGWKEADQNSTTLAGTSHD</sequence>
<evidence type="ECO:0000313" key="12">
    <source>
        <dbReference type="Proteomes" id="UP000291130"/>
    </source>
</evidence>
<dbReference type="NCBIfam" id="TIGR01845">
    <property type="entry name" value="outer_NodT"/>
    <property type="match status" value="1"/>
</dbReference>
<dbReference type="OrthoDB" id="9770517at2"/>
<comment type="subcellular location">
    <subcellularLocation>
        <location evidence="10">Cell outer membrane</location>
        <topology evidence="10">Lipid-anchor</topology>
    </subcellularLocation>
</comment>
<keyword evidence="8 10" id="KW-0449">Lipoprotein</keyword>
<evidence type="ECO:0000256" key="8">
    <source>
        <dbReference type="ARBA" id="ARBA00023288"/>
    </source>
</evidence>
<keyword evidence="7" id="KW-0998">Cell outer membrane</keyword>
<keyword evidence="6 10" id="KW-0564">Palmitate</keyword>
<evidence type="ECO:0000256" key="1">
    <source>
        <dbReference type="ARBA" id="ARBA00007613"/>
    </source>
</evidence>
<keyword evidence="12" id="KW-1185">Reference proteome</keyword>
<dbReference type="Pfam" id="PF02321">
    <property type="entry name" value="OEP"/>
    <property type="match status" value="2"/>
</dbReference>
<comment type="similarity">
    <text evidence="1 10">Belongs to the outer membrane factor (OMF) (TC 1.B.17) family.</text>
</comment>